<accession>Q22M04</accession>
<organism evidence="3 4">
    <name type="scientific">Tetrahymena thermophila (strain SB210)</name>
    <dbReference type="NCBI Taxonomy" id="312017"/>
    <lineage>
        <taxon>Eukaryota</taxon>
        <taxon>Sar</taxon>
        <taxon>Alveolata</taxon>
        <taxon>Ciliophora</taxon>
        <taxon>Intramacronucleata</taxon>
        <taxon>Oligohymenophorea</taxon>
        <taxon>Hymenostomatida</taxon>
        <taxon>Tetrahymenina</taxon>
        <taxon>Tetrahymenidae</taxon>
        <taxon>Tetrahymena</taxon>
    </lineage>
</organism>
<evidence type="ECO:0000256" key="1">
    <source>
        <dbReference type="SAM" id="MobiDB-lite"/>
    </source>
</evidence>
<evidence type="ECO:0000313" key="4">
    <source>
        <dbReference type="Proteomes" id="UP000009168"/>
    </source>
</evidence>
<evidence type="ECO:0000256" key="2">
    <source>
        <dbReference type="SAM" id="Phobius"/>
    </source>
</evidence>
<dbReference type="EMBL" id="GG662720">
    <property type="protein sequence ID" value="EAR86628.2"/>
    <property type="molecule type" value="Genomic_DNA"/>
</dbReference>
<name>Q22M04_TETTS</name>
<dbReference type="InParanoid" id="Q22M04"/>
<dbReference type="GO" id="GO:0007131">
    <property type="term" value="P:reciprocal meiotic recombination"/>
    <property type="evidence" value="ECO:0007669"/>
    <property type="project" value="TreeGrafter"/>
</dbReference>
<feature type="compositionally biased region" description="Low complexity" evidence="1">
    <location>
        <begin position="621"/>
        <end position="636"/>
    </location>
</feature>
<sequence length="820" mass="95961">MHEIKLIFVYYFETKIKINKQIENQIKQIVWWVSKLIKQQQVNHNNNMRSFTQKVEECLKLFDMYGQNVQLNLNKKQRYNTVIGGVFSLIVFILLITGCWFFGKELIYKQNPSVVSQERSVDCPKRIDVKPDNLIIMMGVSNDDISFKTDPTVMSVKAIQQQQVRYIDQNTGQQAIKLVNQNKKIRFCNENDIGISDTKSYFSQLNYPLLFCFDTQEESVYFEGDYNEQEFSQLVITFEKCQNSTSSQIICQPKEAIDKALMLSKLGVFMSDHVINPLDFKNPISNRGISLYASMSSSFPQEMSLYFTNQYIDTDSGIFYQELEQINTFVFVQQTLTPYFGGPNTLANVIIRLQKQKENYMKRTYLKFADVVAQLGGLLKILVLIGFLLSNRISKLQYFKAIIDEIYQFKSSSDKVDLIPKDHYKNNQLNDQVIKKQDKNQIQVQQTQQLITKDKQKNKDFLLNQNQKNSIATQQLIPNSPKENSQNNFNSLNNINQSEMKMLQLESKSLVENIINKTKYYFQSTHNILRYSFSNFLAYAFANKSKLSTQNLLFDQGIEKIQEHFDILYIFNKLLEIDKLKQILFNSDQLKLFEYMPKPVISQQTILNEIIEMEKFENKENGNNQNSNLSNLSPIKKSQEKKSSISKQQSKKTPINKKQNKNRKIKSERQLSEEALESFKNILHQNKISKIDQNLIKIIDPSIIQEISKSKYNFCINNSEENQSQQQTLESRQKGLYRGFQQQDQVMDPYFNQIQQNNTKENKEILKKETEYKSADDENLFEDNFIYFVDQDDSSQQANIQSLYLSTIKQSQKASQQKKK</sequence>
<dbReference type="AlphaFoldDB" id="Q22M04"/>
<protein>
    <submittedName>
        <fullName evidence="3">Transmembrane protein, putative</fullName>
    </submittedName>
</protein>
<dbReference type="PANTHER" id="PTHR31398">
    <property type="entry name" value="MEIOTIC NUCLEAR DIVISION PROTEIN 1 HOMOLOG"/>
    <property type="match status" value="1"/>
</dbReference>
<feature type="compositionally biased region" description="Basic residues" evidence="1">
    <location>
        <begin position="654"/>
        <end position="664"/>
    </location>
</feature>
<gene>
    <name evidence="3" type="ORF">TTHERM_00039150</name>
</gene>
<keyword evidence="4" id="KW-1185">Reference proteome</keyword>
<dbReference type="KEGG" id="tet:TTHERM_00039150"/>
<dbReference type="GO" id="GO:0005634">
    <property type="term" value="C:nucleus"/>
    <property type="evidence" value="ECO:0007669"/>
    <property type="project" value="TreeGrafter"/>
</dbReference>
<feature type="region of interest" description="Disordered" evidence="1">
    <location>
        <begin position="618"/>
        <end position="669"/>
    </location>
</feature>
<dbReference type="RefSeq" id="XP_977216.2">
    <property type="nucleotide sequence ID" value="XM_972123.2"/>
</dbReference>
<feature type="transmembrane region" description="Helical" evidence="2">
    <location>
        <begin position="82"/>
        <end position="103"/>
    </location>
</feature>
<dbReference type="GeneID" id="7841429"/>
<evidence type="ECO:0000313" key="3">
    <source>
        <dbReference type="EMBL" id="EAR86628.2"/>
    </source>
</evidence>
<keyword evidence="2" id="KW-1133">Transmembrane helix</keyword>
<keyword evidence="2 3" id="KW-0812">Transmembrane</keyword>
<dbReference type="PANTHER" id="PTHR31398:SF0">
    <property type="entry name" value="MEIOTIC NUCLEAR DIVISION PROTEIN 1 HOMOLOG"/>
    <property type="match status" value="1"/>
</dbReference>
<keyword evidence="2" id="KW-0472">Membrane</keyword>
<dbReference type="HOGENOM" id="CLU_009697_0_1_1"/>
<dbReference type="Proteomes" id="UP000009168">
    <property type="component" value="Unassembled WGS sequence"/>
</dbReference>
<reference evidence="4" key="1">
    <citation type="journal article" date="2006" name="PLoS Biol.">
        <title>Macronuclear genome sequence of the ciliate Tetrahymena thermophila, a model eukaryote.</title>
        <authorList>
            <person name="Eisen J.A."/>
            <person name="Coyne R.S."/>
            <person name="Wu M."/>
            <person name="Wu D."/>
            <person name="Thiagarajan M."/>
            <person name="Wortman J.R."/>
            <person name="Badger J.H."/>
            <person name="Ren Q."/>
            <person name="Amedeo P."/>
            <person name="Jones K.M."/>
            <person name="Tallon L.J."/>
            <person name="Delcher A.L."/>
            <person name="Salzberg S.L."/>
            <person name="Silva J.C."/>
            <person name="Haas B.J."/>
            <person name="Majoros W.H."/>
            <person name="Farzad M."/>
            <person name="Carlton J.M."/>
            <person name="Smith R.K. Jr."/>
            <person name="Garg J."/>
            <person name="Pearlman R.E."/>
            <person name="Karrer K.M."/>
            <person name="Sun L."/>
            <person name="Manning G."/>
            <person name="Elde N.C."/>
            <person name="Turkewitz A.P."/>
            <person name="Asai D.J."/>
            <person name="Wilkes D.E."/>
            <person name="Wang Y."/>
            <person name="Cai H."/>
            <person name="Collins K."/>
            <person name="Stewart B.A."/>
            <person name="Lee S.R."/>
            <person name="Wilamowska K."/>
            <person name="Weinberg Z."/>
            <person name="Ruzzo W.L."/>
            <person name="Wloga D."/>
            <person name="Gaertig J."/>
            <person name="Frankel J."/>
            <person name="Tsao C.-C."/>
            <person name="Gorovsky M.A."/>
            <person name="Keeling P.J."/>
            <person name="Waller R.F."/>
            <person name="Patron N.J."/>
            <person name="Cherry J.M."/>
            <person name="Stover N.A."/>
            <person name="Krieger C.J."/>
            <person name="del Toro C."/>
            <person name="Ryder H.F."/>
            <person name="Williamson S.C."/>
            <person name="Barbeau R.A."/>
            <person name="Hamilton E.P."/>
            <person name="Orias E."/>
        </authorList>
    </citation>
    <scope>NUCLEOTIDE SEQUENCE [LARGE SCALE GENOMIC DNA]</scope>
    <source>
        <strain evidence="4">SB210</strain>
    </source>
</reference>
<proteinExistence type="predicted"/>